<comment type="caution">
    <text evidence="2">The sequence shown here is derived from an EMBL/GenBank/DDBJ whole genome shotgun (WGS) entry which is preliminary data.</text>
</comment>
<feature type="region of interest" description="Disordered" evidence="1">
    <location>
        <begin position="1"/>
        <end position="60"/>
    </location>
</feature>
<evidence type="ECO:0000256" key="1">
    <source>
        <dbReference type="SAM" id="MobiDB-lite"/>
    </source>
</evidence>
<accession>A0AAW4TP09</accession>
<proteinExistence type="predicted"/>
<name>A0AAW4TP09_9BURK</name>
<reference evidence="2" key="1">
    <citation type="submission" date="2023-08" db="EMBL/GenBank/DDBJ databases">
        <title>A collection of bacterial strains from the Burkholderia cepacia Research Laboratory and Repository.</title>
        <authorList>
            <person name="Lipuma J."/>
            <person name="Spilker T."/>
        </authorList>
    </citation>
    <scope>NUCLEOTIDE SEQUENCE</scope>
    <source>
        <strain evidence="2">AU0862</strain>
    </source>
</reference>
<evidence type="ECO:0000313" key="2">
    <source>
        <dbReference type="EMBL" id="MCA8382520.1"/>
    </source>
</evidence>
<dbReference type="RefSeq" id="WP_226135163.1">
    <property type="nucleotide sequence ID" value="NZ_JAIZTC010000008.1"/>
</dbReference>
<protein>
    <submittedName>
        <fullName evidence="2">Uncharacterized protein</fullName>
    </submittedName>
</protein>
<evidence type="ECO:0000313" key="3">
    <source>
        <dbReference type="Proteomes" id="UP001199070"/>
    </source>
</evidence>
<organism evidence="2 3">
    <name type="scientific">Burkholderia cenocepacia</name>
    <dbReference type="NCBI Taxonomy" id="95486"/>
    <lineage>
        <taxon>Bacteria</taxon>
        <taxon>Pseudomonadati</taxon>
        <taxon>Pseudomonadota</taxon>
        <taxon>Betaproteobacteria</taxon>
        <taxon>Burkholderiales</taxon>
        <taxon>Burkholderiaceae</taxon>
        <taxon>Burkholderia</taxon>
        <taxon>Burkholderia cepacia complex</taxon>
    </lineage>
</organism>
<dbReference type="AlphaFoldDB" id="A0AAW4TP09"/>
<feature type="compositionally biased region" description="Basic and acidic residues" evidence="1">
    <location>
        <begin position="8"/>
        <end position="53"/>
    </location>
</feature>
<gene>
    <name evidence="2" type="ORF">LGN22_26805</name>
</gene>
<dbReference type="Proteomes" id="UP001199070">
    <property type="component" value="Unassembled WGS sequence"/>
</dbReference>
<dbReference type="EMBL" id="JAIZTC010000008">
    <property type="protein sequence ID" value="MCA8382520.1"/>
    <property type="molecule type" value="Genomic_DNA"/>
</dbReference>
<sequence length="60" mass="6884">MIVKKRREFQGTRSESRPVGDFFAEKTAKKPNPDDRPKRTPRDRGTGTSLERKLRGKVIG</sequence>